<dbReference type="PANTHER" id="PTHR10907:SF47">
    <property type="entry name" value="REGUCALCIN"/>
    <property type="match status" value="1"/>
</dbReference>
<dbReference type="InterPro" id="IPR005511">
    <property type="entry name" value="SMP-30"/>
</dbReference>
<proteinExistence type="inferred from homology"/>
<dbReference type="SUPFAM" id="SSF63829">
    <property type="entry name" value="Calcium-dependent phosphotriesterase"/>
    <property type="match status" value="1"/>
</dbReference>
<dbReference type="Pfam" id="PF08450">
    <property type="entry name" value="SGL"/>
    <property type="match status" value="1"/>
</dbReference>
<dbReference type="GO" id="GO:0004341">
    <property type="term" value="F:gluconolactonase activity"/>
    <property type="evidence" value="ECO:0007669"/>
    <property type="project" value="TreeGrafter"/>
</dbReference>
<dbReference type="GO" id="GO:0019853">
    <property type="term" value="P:L-ascorbic acid biosynthetic process"/>
    <property type="evidence" value="ECO:0007669"/>
    <property type="project" value="TreeGrafter"/>
</dbReference>
<dbReference type="OrthoDB" id="2633250at2"/>
<feature type="domain" description="SMP-30/Gluconolactonase/LRE-like region" evidence="4">
    <location>
        <begin position="17"/>
        <end position="257"/>
    </location>
</feature>
<evidence type="ECO:0000259" key="4">
    <source>
        <dbReference type="Pfam" id="PF08450"/>
    </source>
</evidence>
<dbReference type="InterPro" id="IPR013658">
    <property type="entry name" value="SGL"/>
</dbReference>
<feature type="binding site" evidence="3">
    <location>
        <position position="149"/>
    </location>
    <ligand>
        <name>a divalent metal cation</name>
        <dbReference type="ChEBI" id="CHEBI:60240"/>
    </ligand>
</feature>
<feature type="active site" description="Proton donor/acceptor" evidence="2">
    <location>
        <position position="199"/>
    </location>
</feature>
<reference evidence="5 6" key="1">
    <citation type="submission" date="2018-08" db="EMBL/GenBank/DDBJ databases">
        <title>Erythrobacter zhengii sp.nov., a bacterium isolated from deep-sea sediment.</title>
        <authorList>
            <person name="Fang C."/>
            <person name="Wu Y.-H."/>
            <person name="Sun C."/>
            <person name="Wang H."/>
            <person name="Cheng H."/>
            <person name="Meng F.-X."/>
            <person name="Wang C.-S."/>
            <person name="Xu X.-W."/>
        </authorList>
    </citation>
    <scope>NUCLEOTIDE SEQUENCE [LARGE SCALE GENOMIC DNA]</scope>
    <source>
        <strain evidence="5 6">CCTCC AB 2015396</strain>
    </source>
</reference>
<dbReference type="Proteomes" id="UP000265366">
    <property type="component" value="Unassembled WGS sequence"/>
</dbReference>
<dbReference type="AlphaFoldDB" id="A0A3A1P6G7"/>
<evidence type="ECO:0000256" key="1">
    <source>
        <dbReference type="ARBA" id="ARBA00008853"/>
    </source>
</evidence>
<gene>
    <name evidence="5" type="ORF">D2V17_08255</name>
</gene>
<organism evidence="5 6">
    <name type="scientific">Aurantiacibacter xanthus</name>
    <dbReference type="NCBI Taxonomy" id="1784712"/>
    <lineage>
        <taxon>Bacteria</taxon>
        <taxon>Pseudomonadati</taxon>
        <taxon>Pseudomonadota</taxon>
        <taxon>Alphaproteobacteria</taxon>
        <taxon>Sphingomonadales</taxon>
        <taxon>Erythrobacteraceae</taxon>
        <taxon>Aurantiacibacter</taxon>
    </lineage>
</organism>
<evidence type="ECO:0000256" key="3">
    <source>
        <dbReference type="PIRSR" id="PIRSR605511-2"/>
    </source>
</evidence>
<dbReference type="RefSeq" id="WP_119592592.1">
    <property type="nucleotide sequence ID" value="NZ_QXFM01000073.1"/>
</dbReference>
<evidence type="ECO:0000313" key="6">
    <source>
        <dbReference type="Proteomes" id="UP000265366"/>
    </source>
</evidence>
<evidence type="ECO:0000256" key="2">
    <source>
        <dbReference type="PIRSR" id="PIRSR605511-1"/>
    </source>
</evidence>
<comment type="caution">
    <text evidence="5">The sequence shown here is derived from an EMBL/GenBank/DDBJ whole genome shotgun (WGS) entry which is preliminary data.</text>
</comment>
<feature type="binding site" evidence="3">
    <location>
        <position position="101"/>
    </location>
    <ligand>
        <name>substrate</name>
    </ligand>
</feature>
<dbReference type="Gene3D" id="2.120.10.30">
    <property type="entry name" value="TolB, C-terminal domain"/>
    <property type="match status" value="1"/>
</dbReference>
<keyword evidence="3" id="KW-0479">Metal-binding</keyword>
<dbReference type="PANTHER" id="PTHR10907">
    <property type="entry name" value="REGUCALCIN"/>
    <property type="match status" value="1"/>
</dbReference>
<feature type="binding site" evidence="3">
    <location>
        <position position="199"/>
    </location>
    <ligand>
        <name>a divalent metal cation</name>
        <dbReference type="ChEBI" id="CHEBI:60240"/>
    </ligand>
</feature>
<accession>A0A3A1P6G7</accession>
<dbReference type="EMBL" id="QXFM01000073">
    <property type="protein sequence ID" value="RIV88168.1"/>
    <property type="molecule type" value="Genomic_DNA"/>
</dbReference>
<comment type="cofactor">
    <cofactor evidence="3">
        <name>Zn(2+)</name>
        <dbReference type="ChEBI" id="CHEBI:29105"/>
    </cofactor>
    <text evidence="3">Binds 1 divalent metal cation per subunit.</text>
</comment>
<feature type="binding site" evidence="3">
    <location>
        <position position="19"/>
    </location>
    <ligand>
        <name>a divalent metal cation</name>
        <dbReference type="ChEBI" id="CHEBI:60240"/>
    </ligand>
</feature>
<feature type="binding site" evidence="3">
    <location>
        <position position="103"/>
    </location>
    <ligand>
        <name>substrate</name>
    </ligand>
</feature>
<protein>
    <submittedName>
        <fullName evidence="5">SMP-30/gluconolactonase/LRE family protein</fullName>
    </submittedName>
</protein>
<evidence type="ECO:0000313" key="5">
    <source>
        <dbReference type="EMBL" id="RIV88168.1"/>
    </source>
</evidence>
<name>A0A3A1P6G7_9SPHN</name>
<keyword evidence="3" id="KW-0862">Zinc</keyword>
<sequence length="283" mass="30810">MTAAPDFKIAVRTNAIIGESPIWSARRNRLLWVDIMGRQVHSYDPATGHDDIIDVPGDVGLLAESATGQIVLGLGCELASLGADGRIERFARAPNADQAFRFNDGKYDRQGRLWTGLMNKEGQKGVGILYRFDPDGTWHIADTGFDLPNGLEWSRDGQTLYYTDSHKGEIYAYDFDPATGEISNRRLFFGMDPKEGKPDGLTMDSTGHLLSVLFDGSAIARIAPDGSLERLIPLPVPRPTSCSFGGDGRTLFVTTARIGLTDERIACAPASGALLEVDYEEAV</sequence>
<dbReference type="InterPro" id="IPR011042">
    <property type="entry name" value="6-blade_b-propeller_TolB-like"/>
</dbReference>
<feature type="binding site" evidence="3">
    <location>
        <position position="121"/>
    </location>
    <ligand>
        <name>substrate</name>
    </ligand>
</feature>
<comment type="similarity">
    <text evidence="1">Belongs to the SMP-30/CGR1 family.</text>
</comment>
<keyword evidence="6" id="KW-1185">Reference proteome</keyword>
<dbReference type="GO" id="GO:0005509">
    <property type="term" value="F:calcium ion binding"/>
    <property type="evidence" value="ECO:0007669"/>
    <property type="project" value="TreeGrafter"/>
</dbReference>
<dbReference type="PRINTS" id="PR01790">
    <property type="entry name" value="SMP30FAMILY"/>
</dbReference>